<evidence type="ECO:0000313" key="1">
    <source>
        <dbReference type="EMBL" id="GBG23423.1"/>
    </source>
</evidence>
<comment type="caution">
    <text evidence="1">The sequence shown here is derived from an EMBL/GenBank/DDBJ whole genome shotgun (WGS) entry which is preliminary data.</text>
</comment>
<dbReference type="EMBL" id="BDUD01000002">
    <property type="protein sequence ID" value="GBG23423.1"/>
    <property type="molecule type" value="Genomic_DNA"/>
</dbReference>
<name>A0A2R5G4N5_NOSCO</name>
<gene>
    <name evidence="1" type="ORF">NIES4072_71350</name>
</gene>
<dbReference type="Proteomes" id="UP000245124">
    <property type="component" value="Unassembled WGS sequence"/>
</dbReference>
<accession>A0A2R5G4N5</accession>
<protein>
    <submittedName>
        <fullName evidence="1">Uncharacterized protein</fullName>
    </submittedName>
</protein>
<dbReference type="AlphaFoldDB" id="A0A2R5G4N5"/>
<organism evidence="1 2">
    <name type="scientific">Nostoc commune NIES-4072</name>
    <dbReference type="NCBI Taxonomy" id="2005467"/>
    <lineage>
        <taxon>Bacteria</taxon>
        <taxon>Bacillati</taxon>
        <taxon>Cyanobacteriota</taxon>
        <taxon>Cyanophyceae</taxon>
        <taxon>Nostocales</taxon>
        <taxon>Nostocaceae</taxon>
        <taxon>Nostoc</taxon>
    </lineage>
</organism>
<proteinExistence type="predicted"/>
<sequence length="42" mass="4741">MDKPGTTLILVGDNKFSGFKHSQLILPVQEVQQICSYAEYKL</sequence>
<evidence type="ECO:0000313" key="2">
    <source>
        <dbReference type="Proteomes" id="UP000245124"/>
    </source>
</evidence>
<keyword evidence="2" id="KW-1185">Reference proteome</keyword>
<reference evidence="1 2" key="1">
    <citation type="submission" date="2017-06" db="EMBL/GenBank/DDBJ databases">
        <title>Genome sequencing of cyanobaciteial culture collection at National Institute for Environmental Studies (NIES).</title>
        <authorList>
            <person name="Hirose Y."/>
            <person name="Shimura Y."/>
            <person name="Fujisawa T."/>
            <person name="Nakamura Y."/>
            <person name="Kawachi M."/>
        </authorList>
    </citation>
    <scope>NUCLEOTIDE SEQUENCE [LARGE SCALE GENOMIC DNA]</scope>
    <source>
        <strain evidence="1 2">NIES-4072</strain>
    </source>
</reference>